<dbReference type="Pfam" id="PF13417">
    <property type="entry name" value="GST_N_3"/>
    <property type="match status" value="1"/>
</dbReference>
<feature type="domain" description="GST N-terminal" evidence="1">
    <location>
        <begin position="12"/>
        <end position="91"/>
    </location>
</feature>
<dbReference type="GO" id="GO:0016740">
    <property type="term" value="F:transferase activity"/>
    <property type="evidence" value="ECO:0007669"/>
    <property type="project" value="UniProtKB-KW"/>
</dbReference>
<dbReference type="Gene3D" id="3.40.30.110">
    <property type="match status" value="2"/>
</dbReference>
<sequence>MAAPSSIGVHVPQLILHHYPSSPFSEKIRAILGFKGLRWSSVVIPVIMPKPDVVALTGGYRKTPFLQIGSDIYCDSALIADVLERLAPTPTLHPPESAGLTRIVAQWADSSLFGAAVGHIFQPAGVQSLFGHLPPAHIKAFLADRAALSAGASSPGMNPQEATGALRLYLQQLDARLADGRPWLFGQAPSLADFSVYHCLWFVQQVKAVSGILDEFPRVKPFIDRFQTFGQAAPEQLSSTEAIEIAARGRPEALADEPFQDARQGLAKGARVKVSATDYGKDPVEGEFVLSRPNELAIRRTDPRAGELVVHFPRLGFQVRAAE</sequence>
<dbReference type="InterPro" id="IPR036282">
    <property type="entry name" value="Glutathione-S-Trfase_C_sf"/>
</dbReference>
<evidence type="ECO:0000313" key="3">
    <source>
        <dbReference type="EMBL" id="OJH42908.1"/>
    </source>
</evidence>
<dbReference type="OrthoDB" id="5791869at2"/>
<dbReference type="InterPro" id="IPR010987">
    <property type="entry name" value="Glutathione-S-Trfase_C-like"/>
</dbReference>
<dbReference type="InterPro" id="IPR004045">
    <property type="entry name" value="Glutathione_S-Trfase_N"/>
</dbReference>
<organism evidence="3 4">
    <name type="scientific">Cystobacter ferrugineus</name>
    <dbReference type="NCBI Taxonomy" id="83449"/>
    <lineage>
        <taxon>Bacteria</taxon>
        <taxon>Pseudomonadati</taxon>
        <taxon>Myxococcota</taxon>
        <taxon>Myxococcia</taxon>
        <taxon>Myxococcales</taxon>
        <taxon>Cystobacterineae</taxon>
        <taxon>Archangiaceae</taxon>
        <taxon>Cystobacter</taxon>
    </lineage>
</organism>
<dbReference type="InterPro" id="IPR036249">
    <property type="entry name" value="Thioredoxin-like_sf"/>
</dbReference>
<comment type="caution">
    <text evidence="3">The sequence shown here is derived from an EMBL/GenBank/DDBJ whole genome shotgun (WGS) entry which is preliminary data.</text>
</comment>
<keyword evidence="4" id="KW-1185">Reference proteome</keyword>
<evidence type="ECO:0000313" key="4">
    <source>
        <dbReference type="Proteomes" id="UP000182229"/>
    </source>
</evidence>
<name>A0A1L9BL81_9BACT</name>
<dbReference type="Proteomes" id="UP000182229">
    <property type="component" value="Unassembled WGS sequence"/>
</dbReference>
<evidence type="ECO:0000259" key="1">
    <source>
        <dbReference type="PROSITE" id="PS50404"/>
    </source>
</evidence>
<keyword evidence="3" id="KW-0808">Transferase</keyword>
<accession>A0A1L9BL81</accession>
<dbReference type="PROSITE" id="PS50404">
    <property type="entry name" value="GST_NTER"/>
    <property type="match status" value="1"/>
</dbReference>
<evidence type="ECO:0000259" key="2">
    <source>
        <dbReference type="PROSITE" id="PS50405"/>
    </source>
</evidence>
<feature type="domain" description="GST C-terminal" evidence="2">
    <location>
        <begin position="94"/>
        <end position="259"/>
    </location>
</feature>
<dbReference type="AlphaFoldDB" id="A0A1L9BL81"/>
<dbReference type="SUPFAM" id="SSF52833">
    <property type="entry name" value="Thioredoxin-like"/>
    <property type="match status" value="1"/>
</dbReference>
<reference evidence="3 4" key="2">
    <citation type="submission" date="2016-12" db="EMBL/GenBank/DDBJ databases">
        <title>Draft Genome Sequence of Cystobacter ferrugineus Strain Cbfe23.</title>
        <authorList>
            <person name="Akbar S."/>
            <person name="Dowd S.E."/>
            <person name="Stevens D.C."/>
        </authorList>
    </citation>
    <scope>NUCLEOTIDE SEQUENCE [LARGE SCALE GENOMIC DNA]</scope>
    <source>
        <strain evidence="3 4">Cbfe23</strain>
    </source>
</reference>
<dbReference type="Pfam" id="PF13410">
    <property type="entry name" value="GST_C_2"/>
    <property type="match status" value="1"/>
</dbReference>
<dbReference type="PROSITE" id="PS50405">
    <property type="entry name" value="GST_CTER"/>
    <property type="match status" value="1"/>
</dbReference>
<dbReference type="STRING" id="83449.BON30_03990"/>
<protein>
    <submittedName>
        <fullName evidence="3">Glutathione S-transferase</fullName>
    </submittedName>
</protein>
<dbReference type="EMBL" id="MPIN01000001">
    <property type="protein sequence ID" value="OJH42908.1"/>
    <property type="molecule type" value="Genomic_DNA"/>
</dbReference>
<dbReference type="SUPFAM" id="SSF47616">
    <property type="entry name" value="GST C-terminal domain-like"/>
    <property type="match status" value="1"/>
</dbReference>
<dbReference type="CDD" id="cd00570">
    <property type="entry name" value="GST_N_family"/>
    <property type="match status" value="1"/>
</dbReference>
<gene>
    <name evidence="3" type="ORF">BON30_03990</name>
</gene>
<dbReference type="CDD" id="cd00299">
    <property type="entry name" value="GST_C_family"/>
    <property type="match status" value="1"/>
</dbReference>
<reference evidence="4" key="1">
    <citation type="submission" date="2016-11" db="EMBL/GenBank/DDBJ databases">
        <authorList>
            <person name="Shukria A."/>
            <person name="Stevens D.C."/>
        </authorList>
    </citation>
    <scope>NUCLEOTIDE SEQUENCE [LARGE SCALE GENOMIC DNA]</scope>
    <source>
        <strain evidence="4">Cbfe23</strain>
    </source>
</reference>
<proteinExistence type="predicted"/>